<dbReference type="GO" id="GO:0008270">
    <property type="term" value="F:zinc ion binding"/>
    <property type="evidence" value="ECO:0007669"/>
    <property type="project" value="UniProtKB-KW"/>
</dbReference>
<keyword evidence="4" id="KW-1185">Reference proteome</keyword>
<feature type="domain" description="CCHC-type" evidence="3">
    <location>
        <begin position="44"/>
        <end position="60"/>
    </location>
</feature>
<feature type="region of interest" description="Disordered" evidence="2">
    <location>
        <begin position="201"/>
        <end position="220"/>
    </location>
</feature>
<keyword evidence="1" id="KW-0862">Zinc</keyword>
<proteinExistence type="predicted"/>
<evidence type="ECO:0000313" key="5">
    <source>
        <dbReference type="RefSeq" id="XP_015594147.1"/>
    </source>
</evidence>
<dbReference type="KEGG" id="ccin:107267231"/>
<name>A0AAJ7FIZ9_CEPCN</name>
<organism evidence="4 5">
    <name type="scientific">Cephus cinctus</name>
    <name type="common">Wheat stem sawfly</name>
    <dbReference type="NCBI Taxonomy" id="211228"/>
    <lineage>
        <taxon>Eukaryota</taxon>
        <taxon>Metazoa</taxon>
        <taxon>Ecdysozoa</taxon>
        <taxon>Arthropoda</taxon>
        <taxon>Hexapoda</taxon>
        <taxon>Insecta</taxon>
        <taxon>Pterygota</taxon>
        <taxon>Neoptera</taxon>
        <taxon>Endopterygota</taxon>
        <taxon>Hymenoptera</taxon>
        <taxon>Cephoidea</taxon>
        <taxon>Cephidae</taxon>
        <taxon>Cephus</taxon>
    </lineage>
</organism>
<dbReference type="InterPro" id="IPR054722">
    <property type="entry name" value="PolX-like_BBD"/>
</dbReference>
<gene>
    <name evidence="5" type="primary">LOC107267231</name>
</gene>
<reference evidence="5" key="1">
    <citation type="submission" date="2025-08" db="UniProtKB">
        <authorList>
            <consortium name="RefSeq"/>
        </authorList>
    </citation>
    <scope>IDENTIFICATION</scope>
</reference>
<sequence length="220" mass="24876">MQSLKNLEERLLREENRLSATDDNPGAFAATREWKKKKYKNKIKCYRCQVSGHFARECKSRNPKSDRENSDNRECAFVVDCDIRPTHPSVGKNGSSKIPTEVANAILSADKSEAWLTDSEASRHITFRREWLENCHELPNGGTVTLVDGKECHVVGEGTVNIKKYVRSGWKSSTIAHVLYVPKMLNNESDDPVLPKQELVAAVPRDDEPGEESEDNEVFM</sequence>
<dbReference type="Proteomes" id="UP000694920">
    <property type="component" value="Unplaced"/>
</dbReference>
<feature type="compositionally biased region" description="Acidic residues" evidence="2">
    <location>
        <begin position="208"/>
        <end position="220"/>
    </location>
</feature>
<dbReference type="GeneID" id="107267231"/>
<dbReference type="RefSeq" id="XP_015594147.1">
    <property type="nucleotide sequence ID" value="XM_015738661.1"/>
</dbReference>
<keyword evidence="1" id="KW-0479">Metal-binding</keyword>
<dbReference type="InterPro" id="IPR036875">
    <property type="entry name" value="Znf_CCHC_sf"/>
</dbReference>
<dbReference type="SMART" id="SM00343">
    <property type="entry name" value="ZnF_C2HC"/>
    <property type="match status" value="1"/>
</dbReference>
<keyword evidence="1" id="KW-0863">Zinc-finger</keyword>
<evidence type="ECO:0000313" key="4">
    <source>
        <dbReference type="Proteomes" id="UP000694920"/>
    </source>
</evidence>
<dbReference type="PROSITE" id="PS50158">
    <property type="entry name" value="ZF_CCHC"/>
    <property type="match status" value="1"/>
</dbReference>
<evidence type="ECO:0000256" key="2">
    <source>
        <dbReference type="SAM" id="MobiDB-lite"/>
    </source>
</evidence>
<evidence type="ECO:0000256" key="1">
    <source>
        <dbReference type="PROSITE-ProRule" id="PRU00047"/>
    </source>
</evidence>
<evidence type="ECO:0000259" key="3">
    <source>
        <dbReference type="PROSITE" id="PS50158"/>
    </source>
</evidence>
<dbReference type="InterPro" id="IPR001878">
    <property type="entry name" value="Znf_CCHC"/>
</dbReference>
<dbReference type="Pfam" id="PF22936">
    <property type="entry name" value="Pol_BBD"/>
    <property type="match status" value="1"/>
</dbReference>
<dbReference type="GO" id="GO:0003676">
    <property type="term" value="F:nucleic acid binding"/>
    <property type="evidence" value="ECO:0007669"/>
    <property type="project" value="InterPro"/>
</dbReference>
<accession>A0AAJ7FIZ9</accession>
<protein>
    <submittedName>
        <fullName evidence="5">Uncharacterized protein LOC107267231</fullName>
    </submittedName>
</protein>
<dbReference type="SUPFAM" id="SSF57756">
    <property type="entry name" value="Retrovirus zinc finger-like domains"/>
    <property type="match status" value="1"/>
</dbReference>
<dbReference type="Pfam" id="PF00098">
    <property type="entry name" value="zf-CCHC"/>
    <property type="match status" value="1"/>
</dbReference>
<dbReference type="Gene3D" id="4.10.60.10">
    <property type="entry name" value="Zinc finger, CCHC-type"/>
    <property type="match status" value="1"/>
</dbReference>
<dbReference type="AlphaFoldDB" id="A0AAJ7FIZ9"/>